<dbReference type="AlphaFoldDB" id="T1GJ91"/>
<keyword evidence="3" id="KW-1185">Reference proteome</keyword>
<accession>T1GJ91</accession>
<dbReference type="HOGENOM" id="CLU_2136303_0_0_1"/>
<evidence type="ECO:0000256" key="1">
    <source>
        <dbReference type="SAM" id="MobiDB-lite"/>
    </source>
</evidence>
<protein>
    <submittedName>
        <fullName evidence="2">Uncharacterized protein</fullName>
    </submittedName>
</protein>
<dbReference type="EMBL" id="CAQQ02070972">
    <property type="status" value="NOT_ANNOTATED_CDS"/>
    <property type="molecule type" value="Genomic_DNA"/>
</dbReference>
<dbReference type="EnsemblMetazoa" id="MESCA003535-RA">
    <property type="protein sequence ID" value="MESCA003535-PA"/>
    <property type="gene ID" value="MESCA003535"/>
</dbReference>
<evidence type="ECO:0000313" key="2">
    <source>
        <dbReference type="EnsemblMetazoa" id="MESCA003535-PA"/>
    </source>
</evidence>
<reference evidence="3" key="1">
    <citation type="submission" date="2013-02" db="EMBL/GenBank/DDBJ databases">
        <authorList>
            <person name="Hughes D."/>
        </authorList>
    </citation>
    <scope>NUCLEOTIDE SEQUENCE</scope>
    <source>
        <strain>Durham</strain>
        <strain evidence="3">NC isolate 2 -- Noor lab</strain>
    </source>
</reference>
<evidence type="ECO:0000313" key="3">
    <source>
        <dbReference type="Proteomes" id="UP000015102"/>
    </source>
</evidence>
<reference evidence="2" key="2">
    <citation type="submission" date="2015-06" db="UniProtKB">
        <authorList>
            <consortium name="EnsemblMetazoa"/>
        </authorList>
    </citation>
    <scope>IDENTIFICATION</scope>
</reference>
<name>T1GJ91_MEGSC</name>
<organism evidence="2 3">
    <name type="scientific">Megaselia scalaris</name>
    <name type="common">Humpbacked fly</name>
    <name type="synonym">Phora scalaris</name>
    <dbReference type="NCBI Taxonomy" id="36166"/>
    <lineage>
        <taxon>Eukaryota</taxon>
        <taxon>Metazoa</taxon>
        <taxon>Ecdysozoa</taxon>
        <taxon>Arthropoda</taxon>
        <taxon>Hexapoda</taxon>
        <taxon>Insecta</taxon>
        <taxon>Pterygota</taxon>
        <taxon>Neoptera</taxon>
        <taxon>Endopterygota</taxon>
        <taxon>Diptera</taxon>
        <taxon>Brachycera</taxon>
        <taxon>Muscomorpha</taxon>
        <taxon>Platypezoidea</taxon>
        <taxon>Phoridae</taxon>
        <taxon>Megaseliini</taxon>
        <taxon>Megaselia</taxon>
    </lineage>
</organism>
<dbReference type="EMBL" id="CAQQ02070973">
    <property type="status" value="NOT_ANNOTATED_CDS"/>
    <property type="molecule type" value="Genomic_DNA"/>
</dbReference>
<proteinExistence type="predicted"/>
<feature type="region of interest" description="Disordered" evidence="1">
    <location>
        <begin position="1"/>
        <end position="23"/>
    </location>
</feature>
<sequence>MRYRPRASTLAARSDYPPQQRNSGTWQKSLQKILYSTLSLGSCIDDLSQKSVFVDINSWSPSKESRLTLRKALVSLYAKELANFGDNKQTVLLPTACPNLGFNQCDIDLELQR</sequence>
<dbReference type="Proteomes" id="UP000015102">
    <property type="component" value="Unassembled WGS sequence"/>
</dbReference>